<keyword evidence="3 8" id="KW-0813">Transport</keyword>
<dbReference type="EMBL" id="JAFBIT010000001">
    <property type="protein sequence ID" value="MCF2652059.1"/>
    <property type="molecule type" value="Genomic_DNA"/>
</dbReference>
<evidence type="ECO:0000256" key="5">
    <source>
        <dbReference type="ARBA" id="ARBA00022692"/>
    </source>
</evidence>
<dbReference type="PANTHER" id="PTHR38438">
    <property type="entry name" value="RIBOFLAVIN TRANSPORTER RIBU"/>
    <property type="match status" value="1"/>
</dbReference>
<comment type="function">
    <text evidence="8">Probably a riboflavin-binding protein that interacts with the energy-coupling factor (ECF) ABC-transporter complex.</text>
</comment>
<organism evidence="10 11">
    <name type="scientific">Anaeromassilibacillus senegalensis</name>
    <dbReference type="NCBI Taxonomy" id="1673717"/>
    <lineage>
        <taxon>Bacteria</taxon>
        <taxon>Bacillati</taxon>
        <taxon>Bacillota</taxon>
        <taxon>Clostridia</taxon>
        <taxon>Eubacteriales</taxon>
        <taxon>Acutalibacteraceae</taxon>
        <taxon>Anaeromassilibacillus</taxon>
    </lineage>
</organism>
<feature type="transmembrane region" description="Helical" evidence="9">
    <location>
        <begin position="168"/>
        <end position="190"/>
    </location>
</feature>
<dbReference type="PANTHER" id="PTHR38438:SF1">
    <property type="entry name" value="RIBOFLAVIN TRANSPORTER RIBU"/>
    <property type="match status" value="1"/>
</dbReference>
<feature type="transmembrane region" description="Helical" evidence="9">
    <location>
        <begin position="16"/>
        <end position="34"/>
    </location>
</feature>
<accession>A0ABS9CLQ0</accession>
<evidence type="ECO:0000256" key="2">
    <source>
        <dbReference type="ARBA" id="ARBA00005540"/>
    </source>
</evidence>
<dbReference type="Proteomes" id="UP001299220">
    <property type="component" value="Unassembled WGS sequence"/>
</dbReference>
<evidence type="ECO:0000256" key="1">
    <source>
        <dbReference type="ARBA" id="ARBA00004651"/>
    </source>
</evidence>
<gene>
    <name evidence="10" type="ORF">JQM67_05535</name>
</gene>
<feature type="transmembrane region" description="Helical" evidence="9">
    <location>
        <begin position="86"/>
        <end position="104"/>
    </location>
</feature>
<keyword evidence="5 9" id="KW-0812">Transmembrane</keyword>
<keyword evidence="11" id="KW-1185">Reference proteome</keyword>
<dbReference type="InterPro" id="IPR024529">
    <property type="entry name" value="ECF_trnsprt_substrate-spec"/>
</dbReference>
<reference evidence="10 11" key="1">
    <citation type="submission" date="2020-12" db="EMBL/GenBank/DDBJ databases">
        <title>Whole genome sequences of gut porcine anaerobes.</title>
        <authorList>
            <person name="Kubasova T."/>
            <person name="Jahodarova E."/>
            <person name="Rychlik I."/>
        </authorList>
    </citation>
    <scope>NUCLEOTIDE SEQUENCE [LARGE SCALE GENOMIC DNA]</scope>
    <source>
        <strain evidence="10 11">An867</strain>
    </source>
</reference>
<feature type="transmembrane region" description="Helical" evidence="9">
    <location>
        <begin position="110"/>
        <end position="130"/>
    </location>
</feature>
<feature type="transmembrane region" description="Helical" evidence="9">
    <location>
        <begin position="54"/>
        <end position="74"/>
    </location>
</feature>
<evidence type="ECO:0000313" key="10">
    <source>
        <dbReference type="EMBL" id="MCF2652059.1"/>
    </source>
</evidence>
<name>A0ABS9CLQ0_9FIRM</name>
<keyword evidence="7 8" id="KW-0472">Membrane</keyword>
<comment type="subcellular location">
    <subcellularLocation>
        <location evidence="1">Cell membrane</location>
        <topology evidence="1">Multi-pass membrane protein</topology>
    </subcellularLocation>
</comment>
<evidence type="ECO:0000256" key="7">
    <source>
        <dbReference type="ARBA" id="ARBA00023136"/>
    </source>
</evidence>
<evidence type="ECO:0000256" key="4">
    <source>
        <dbReference type="ARBA" id="ARBA00022475"/>
    </source>
</evidence>
<proteinExistence type="inferred from homology"/>
<comment type="similarity">
    <text evidence="2 8">Belongs to the prokaryotic riboflavin transporter (P-RFT) (TC 2.A.87) family.</text>
</comment>
<dbReference type="InterPro" id="IPR025720">
    <property type="entry name" value="RibU"/>
</dbReference>
<dbReference type="PIRSF" id="PIRSF037778">
    <property type="entry name" value="UCP037778_transp_RibU"/>
    <property type="match status" value="1"/>
</dbReference>
<evidence type="ECO:0000256" key="3">
    <source>
        <dbReference type="ARBA" id="ARBA00022448"/>
    </source>
</evidence>
<evidence type="ECO:0000313" key="11">
    <source>
        <dbReference type="Proteomes" id="UP001299220"/>
    </source>
</evidence>
<sequence>MSANTIQKSRINTRKIAMTAVMAAVATVLMFISFKLPFMPSFISLDFSELPALIASFTLGPLSGVAVCFVKNLVNLTQSMTGGVGELSNFIIGSAFVLPAGLIYKKHRNLAGAAIGSVLGALFMAVLGLFSNYFIVYPIYTNLMPMEAIMGMYQAINPSVENLWQALIVFNLPFTFCKGLISAVVTLLVYKKLEPVINGKVL</sequence>
<dbReference type="RefSeq" id="WP_235323082.1">
    <property type="nucleotide sequence ID" value="NZ_JAFBIT010000001.1"/>
</dbReference>
<keyword evidence="4 8" id="KW-1003">Cell membrane</keyword>
<dbReference type="Pfam" id="PF12822">
    <property type="entry name" value="ECF_trnsprt"/>
    <property type="match status" value="1"/>
</dbReference>
<dbReference type="Gene3D" id="1.10.1760.20">
    <property type="match status" value="1"/>
</dbReference>
<keyword evidence="6 9" id="KW-1133">Transmembrane helix</keyword>
<comment type="caution">
    <text evidence="10">The sequence shown here is derived from an EMBL/GenBank/DDBJ whole genome shotgun (WGS) entry which is preliminary data.</text>
</comment>
<evidence type="ECO:0000256" key="6">
    <source>
        <dbReference type="ARBA" id="ARBA00022989"/>
    </source>
</evidence>
<evidence type="ECO:0000256" key="9">
    <source>
        <dbReference type="SAM" id="Phobius"/>
    </source>
</evidence>
<protein>
    <recommendedName>
        <fullName evidence="8">Riboflavin transporter</fullName>
    </recommendedName>
</protein>
<evidence type="ECO:0000256" key="8">
    <source>
        <dbReference type="PIRNR" id="PIRNR037778"/>
    </source>
</evidence>